<organism evidence="2 3">
    <name type="scientific">Purpureocillium lavendulum</name>
    <dbReference type="NCBI Taxonomy" id="1247861"/>
    <lineage>
        <taxon>Eukaryota</taxon>
        <taxon>Fungi</taxon>
        <taxon>Dikarya</taxon>
        <taxon>Ascomycota</taxon>
        <taxon>Pezizomycotina</taxon>
        <taxon>Sordariomycetes</taxon>
        <taxon>Hypocreomycetidae</taxon>
        <taxon>Hypocreales</taxon>
        <taxon>Ophiocordycipitaceae</taxon>
        <taxon>Purpureocillium</taxon>
    </lineage>
</organism>
<proteinExistence type="predicted"/>
<evidence type="ECO:0000313" key="3">
    <source>
        <dbReference type="Proteomes" id="UP001163105"/>
    </source>
</evidence>
<keyword evidence="3" id="KW-1185">Reference proteome</keyword>
<dbReference type="AlphaFoldDB" id="A0AB34FJC1"/>
<reference evidence="2" key="1">
    <citation type="submission" date="2023-01" db="EMBL/GenBank/DDBJ databases">
        <title>The growth and conidiation of Purpureocillium lavendulum are regulated by nitrogen source and histone H3K14 acetylation.</title>
        <authorList>
            <person name="Tang P."/>
            <person name="Han J."/>
            <person name="Zhang C."/>
            <person name="Tang P."/>
            <person name="Qi F."/>
            <person name="Zhang K."/>
            <person name="Liang L."/>
        </authorList>
    </citation>
    <scope>NUCLEOTIDE SEQUENCE</scope>
    <source>
        <strain evidence="2">YMF1.00683</strain>
    </source>
</reference>
<gene>
    <name evidence="2" type="ORF">O9K51_08200</name>
</gene>
<dbReference type="Proteomes" id="UP001163105">
    <property type="component" value="Unassembled WGS sequence"/>
</dbReference>
<feature type="signal peptide" evidence="1">
    <location>
        <begin position="1"/>
        <end position="18"/>
    </location>
</feature>
<keyword evidence="1" id="KW-0732">Signal</keyword>
<sequence length="136" mass="15152">MRSLPSVISLAFARLAYGEGIHLVNCYYGPQPVSLVVYYSDDSHPVIPPPQNACRKSTGSYFYWETGKDETCRFSTGVTFKFNIEVVAQAPGVGDYSAVGYGSNGFKDFNCYKDVKPTLYVDQTGYCESIYYCLPK</sequence>
<dbReference type="EMBL" id="JAQHRD010000007">
    <property type="protein sequence ID" value="KAJ6438799.1"/>
    <property type="molecule type" value="Genomic_DNA"/>
</dbReference>
<protein>
    <submittedName>
        <fullName evidence="2">Iterative polyketide synthase afoE</fullName>
    </submittedName>
</protein>
<feature type="chain" id="PRO_5044324010" evidence="1">
    <location>
        <begin position="19"/>
        <end position="136"/>
    </location>
</feature>
<accession>A0AB34FJC1</accession>
<evidence type="ECO:0000256" key="1">
    <source>
        <dbReference type="SAM" id="SignalP"/>
    </source>
</evidence>
<evidence type="ECO:0000313" key="2">
    <source>
        <dbReference type="EMBL" id="KAJ6438799.1"/>
    </source>
</evidence>
<name>A0AB34FJC1_9HYPO</name>
<comment type="caution">
    <text evidence="2">The sequence shown here is derived from an EMBL/GenBank/DDBJ whole genome shotgun (WGS) entry which is preliminary data.</text>
</comment>